<evidence type="ECO:0000313" key="2">
    <source>
        <dbReference type="Proteomes" id="UP000249789"/>
    </source>
</evidence>
<dbReference type="AlphaFoldDB" id="A0A8G1S341"/>
<evidence type="ECO:0000313" key="1">
    <source>
        <dbReference type="EMBL" id="RAK82570.1"/>
    </source>
</evidence>
<gene>
    <name evidence="1" type="ORF">BO72DRAFT_491059</name>
</gene>
<dbReference type="VEuPathDB" id="FungiDB:BO72DRAFT_491059"/>
<protein>
    <submittedName>
        <fullName evidence="1">Uncharacterized protein</fullName>
    </submittedName>
</protein>
<accession>A0A8G1S341</accession>
<dbReference type="Proteomes" id="UP000249789">
    <property type="component" value="Unassembled WGS sequence"/>
</dbReference>
<reference evidence="1 2" key="1">
    <citation type="submission" date="2018-02" db="EMBL/GenBank/DDBJ databases">
        <title>The genomes of Aspergillus section Nigri reveals drivers in fungal speciation.</title>
        <authorList>
            <consortium name="DOE Joint Genome Institute"/>
            <person name="Vesth T.C."/>
            <person name="Nybo J."/>
            <person name="Theobald S."/>
            <person name="Brandl J."/>
            <person name="Frisvad J.C."/>
            <person name="Nielsen K.F."/>
            <person name="Lyhne E.K."/>
            <person name="Kogle M.E."/>
            <person name="Kuo A."/>
            <person name="Riley R."/>
            <person name="Clum A."/>
            <person name="Nolan M."/>
            <person name="Lipzen A."/>
            <person name="Salamov A."/>
            <person name="Henrissat B."/>
            <person name="Wiebenga A."/>
            <person name="De vries R.P."/>
            <person name="Grigoriev I.V."/>
            <person name="Mortensen U.H."/>
            <person name="Andersen M.R."/>
            <person name="Baker S.E."/>
        </authorList>
    </citation>
    <scope>NUCLEOTIDE SEQUENCE [LARGE SCALE GENOMIC DNA]</scope>
    <source>
        <strain evidence="1 2">CBS 313.89</strain>
    </source>
</reference>
<keyword evidence="2" id="KW-1185">Reference proteome</keyword>
<name>A0A8G1S341_9EURO</name>
<sequence length="100" mass="10986">MPQTESGQRQRDCGLTSTFYIAFLASEAPGNYTLQRSGLPLLFFAISTVICMCDSNINFWKSSALVIWTLLPSNVAGRNMESSTGTVFCIAYCRRNCIGA</sequence>
<proteinExistence type="predicted"/>
<dbReference type="RefSeq" id="XP_040806580.1">
    <property type="nucleotide sequence ID" value="XM_040948168.1"/>
</dbReference>
<organism evidence="1 2">
    <name type="scientific">Aspergillus fijiensis CBS 313.89</name>
    <dbReference type="NCBI Taxonomy" id="1448319"/>
    <lineage>
        <taxon>Eukaryota</taxon>
        <taxon>Fungi</taxon>
        <taxon>Dikarya</taxon>
        <taxon>Ascomycota</taxon>
        <taxon>Pezizomycotina</taxon>
        <taxon>Eurotiomycetes</taxon>
        <taxon>Eurotiomycetidae</taxon>
        <taxon>Eurotiales</taxon>
        <taxon>Aspergillaceae</taxon>
        <taxon>Aspergillus</taxon>
    </lineage>
</organism>
<dbReference type="GeneID" id="63865501"/>
<dbReference type="EMBL" id="KZ824621">
    <property type="protein sequence ID" value="RAK82570.1"/>
    <property type="molecule type" value="Genomic_DNA"/>
</dbReference>
<dbReference type="OrthoDB" id="6730379at2759"/>